<evidence type="ECO:0000256" key="1">
    <source>
        <dbReference type="SAM" id="MobiDB-lite"/>
    </source>
</evidence>
<evidence type="ECO:0000313" key="2">
    <source>
        <dbReference type="EMBL" id="KAK7428795.1"/>
    </source>
</evidence>
<gene>
    <name evidence="2" type="ORF">QQZ08_004720</name>
</gene>
<dbReference type="Proteomes" id="UP001498421">
    <property type="component" value="Unassembled WGS sequence"/>
</dbReference>
<dbReference type="EMBL" id="JAZAVK010000037">
    <property type="protein sequence ID" value="KAK7428795.1"/>
    <property type="molecule type" value="Genomic_DNA"/>
</dbReference>
<keyword evidence="3" id="KW-1185">Reference proteome</keyword>
<sequence>MDRDRSRSLPSPEVPRYTGTSEHYEYAGPSFTDMMAAASLSQNEWSDDVAERVRGANIAPQVDEDYEIAGTSFTDMMASASLTWNEWGDSPALRLREPDTAPEIAERERRPYTLNLHHLYTMIQIERLKRYHVAQFLYPVNCIGDWAKHIIDYVCYKEQKFTAIWEV</sequence>
<evidence type="ECO:0000313" key="3">
    <source>
        <dbReference type="Proteomes" id="UP001498421"/>
    </source>
</evidence>
<accession>A0ABR1I723</accession>
<name>A0ABR1I723_9HYPO</name>
<proteinExistence type="predicted"/>
<organism evidence="2 3">
    <name type="scientific">Neonectria magnoliae</name>
    <dbReference type="NCBI Taxonomy" id="2732573"/>
    <lineage>
        <taxon>Eukaryota</taxon>
        <taxon>Fungi</taxon>
        <taxon>Dikarya</taxon>
        <taxon>Ascomycota</taxon>
        <taxon>Pezizomycotina</taxon>
        <taxon>Sordariomycetes</taxon>
        <taxon>Hypocreomycetidae</taxon>
        <taxon>Hypocreales</taxon>
        <taxon>Nectriaceae</taxon>
        <taxon>Neonectria</taxon>
    </lineage>
</organism>
<protein>
    <submittedName>
        <fullName evidence="2">Uncharacterized protein</fullName>
    </submittedName>
</protein>
<reference evidence="2 3" key="1">
    <citation type="journal article" date="2025" name="Microbiol. Resour. Announc.">
        <title>Draft genome sequences for Neonectria magnoliae and Neonectria punicea, canker pathogens of Liriodendron tulipifera and Acer saccharum in West Virginia.</title>
        <authorList>
            <person name="Petronek H.M."/>
            <person name="Kasson M.T."/>
            <person name="Metheny A.M."/>
            <person name="Stauder C.M."/>
            <person name="Lovett B."/>
            <person name="Lynch S.C."/>
            <person name="Garnas J.R."/>
            <person name="Kasson L.R."/>
            <person name="Stajich J.E."/>
        </authorList>
    </citation>
    <scope>NUCLEOTIDE SEQUENCE [LARGE SCALE GENOMIC DNA]</scope>
    <source>
        <strain evidence="2 3">NRRL 64651</strain>
    </source>
</reference>
<feature type="region of interest" description="Disordered" evidence="1">
    <location>
        <begin position="1"/>
        <end position="21"/>
    </location>
</feature>
<comment type="caution">
    <text evidence="2">The sequence shown here is derived from an EMBL/GenBank/DDBJ whole genome shotgun (WGS) entry which is preliminary data.</text>
</comment>